<feature type="domain" description="Zn(2)-C6 fungal-type" evidence="4">
    <location>
        <begin position="25"/>
        <end position="55"/>
    </location>
</feature>
<evidence type="ECO:0000256" key="2">
    <source>
        <dbReference type="ARBA" id="ARBA00023242"/>
    </source>
</evidence>
<dbReference type="InterPro" id="IPR036864">
    <property type="entry name" value="Zn2-C6_fun-type_DNA-bd_sf"/>
</dbReference>
<dbReference type="CDD" id="cd00067">
    <property type="entry name" value="GAL4"/>
    <property type="match status" value="1"/>
</dbReference>
<dbReference type="AlphaFoldDB" id="A0A9N9VKJ3"/>
<evidence type="ECO:0000313" key="5">
    <source>
        <dbReference type="EMBL" id="CAH0025177.1"/>
    </source>
</evidence>
<organism evidence="5 6">
    <name type="scientific">Clonostachys rhizophaga</name>
    <dbReference type="NCBI Taxonomy" id="160324"/>
    <lineage>
        <taxon>Eukaryota</taxon>
        <taxon>Fungi</taxon>
        <taxon>Dikarya</taxon>
        <taxon>Ascomycota</taxon>
        <taxon>Pezizomycotina</taxon>
        <taxon>Sordariomycetes</taxon>
        <taxon>Hypocreomycetidae</taxon>
        <taxon>Hypocreales</taxon>
        <taxon>Bionectriaceae</taxon>
        <taxon>Clonostachys</taxon>
    </lineage>
</organism>
<dbReference type="EMBL" id="CABFNQ020000705">
    <property type="protein sequence ID" value="CAH0025177.1"/>
    <property type="molecule type" value="Genomic_DNA"/>
</dbReference>
<dbReference type="Pfam" id="PF11951">
    <property type="entry name" value="Fungal_trans_2"/>
    <property type="match status" value="1"/>
</dbReference>
<comment type="subcellular location">
    <subcellularLocation>
        <location evidence="1">Nucleus</location>
    </subcellularLocation>
</comment>
<dbReference type="SMART" id="SM00066">
    <property type="entry name" value="GAL4"/>
    <property type="match status" value="1"/>
</dbReference>
<gene>
    <name evidence="5" type="ORF">CRHIZ90672A_00018959</name>
</gene>
<dbReference type="Gene3D" id="4.10.240.10">
    <property type="entry name" value="Zn(2)-C6 fungal-type DNA-binding domain"/>
    <property type="match status" value="1"/>
</dbReference>
<dbReference type="PANTHER" id="PTHR37534">
    <property type="entry name" value="TRANSCRIPTIONAL ACTIVATOR PROTEIN UGA3"/>
    <property type="match status" value="1"/>
</dbReference>
<accession>A0A9N9VKJ3</accession>
<evidence type="ECO:0000256" key="1">
    <source>
        <dbReference type="ARBA" id="ARBA00004123"/>
    </source>
</evidence>
<dbReference type="InterPro" id="IPR021858">
    <property type="entry name" value="Fun_TF"/>
</dbReference>
<proteinExistence type="predicted"/>
<dbReference type="Proteomes" id="UP000696573">
    <property type="component" value="Unassembled WGS sequence"/>
</dbReference>
<evidence type="ECO:0000256" key="3">
    <source>
        <dbReference type="SAM" id="MobiDB-lite"/>
    </source>
</evidence>
<sequence length="596" mass="67121">MEDQPVWPGPQKRRRVERGPRSRNGCRTCIIKKVKCDEQRPACERCIRLMLSCEWTLSKPSLASRRLGVGPIKRRGHWKPQEILPKELENGEQQIDEIRAHHRHTPSHFIDSPPREELSNHDAVALVTASNDPSSTDDEVNLPLFSIDLWRSDQFLDDSTLHIDPSLLVTNSDLTLFPVLTTDILFSTTSLSFTSPLDPAPSIGCNDSQAVTFHRTILAPMKSTRVPSLSAHALFLDLAAHNRMALHFLLAFSYSELAIHHGFGHDPPVESYRHFQQGSCLFAQAIGPSNHVAMMISLLYLYMFWMRRDPLDVAKLRELSNFILIYVKTFRLDDICADASNSTQSEPVLISRIMTYIYDRDVFCGFFGSNMAFAGFVSENHEKRGRIWQLSRSPLSSLNDHESSDFSKNQHSMILDAYFTLITIQHEINCYSQGSETQTLGMKLRIQQRLDQVRQEHSPLFALAAANCAQGASPLMGLVTLTFFHALEIYLYRSRDSALGQVPTPARVQAALSQLVTAAYYSMAAGPVQLLERFQWALLIAGIETQDPVHRDWLSASISDPAIRGVYHAVQAAKGPTGISMRAIREVVARGDFEYQ</sequence>
<dbReference type="GO" id="GO:0005634">
    <property type="term" value="C:nucleus"/>
    <property type="evidence" value="ECO:0007669"/>
    <property type="project" value="UniProtKB-SubCell"/>
</dbReference>
<comment type="caution">
    <text evidence="5">The sequence shown here is derived from an EMBL/GenBank/DDBJ whole genome shotgun (WGS) entry which is preliminary data.</text>
</comment>
<dbReference type="GO" id="GO:0000981">
    <property type="term" value="F:DNA-binding transcription factor activity, RNA polymerase II-specific"/>
    <property type="evidence" value="ECO:0007669"/>
    <property type="project" value="InterPro"/>
</dbReference>
<dbReference type="PROSITE" id="PS50048">
    <property type="entry name" value="ZN2_CY6_FUNGAL_2"/>
    <property type="match status" value="1"/>
</dbReference>
<dbReference type="OrthoDB" id="4356994at2759"/>
<dbReference type="PRINTS" id="PR00755">
    <property type="entry name" value="AFLATOXINBRP"/>
</dbReference>
<evidence type="ECO:0000259" key="4">
    <source>
        <dbReference type="PROSITE" id="PS50048"/>
    </source>
</evidence>
<keyword evidence="2" id="KW-0539">Nucleus</keyword>
<dbReference type="InterPro" id="IPR001138">
    <property type="entry name" value="Zn2Cys6_DnaBD"/>
</dbReference>
<dbReference type="SUPFAM" id="SSF57701">
    <property type="entry name" value="Zn2/Cys6 DNA-binding domain"/>
    <property type="match status" value="1"/>
</dbReference>
<dbReference type="PANTHER" id="PTHR37534:SF46">
    <property type="entry name" value="ZN(II)2CYS6 TRANSCRIPTION FACTOR (EUROFUNG)"/>
    <property type="match status" value="1"/>
</dbReference>
<name>A0A9N9VKJ3_9HYPO</name>
<protein>
    <recommendedName>
        <fullName evidence="4">Zn(2)-C6 fungal-type domain-containing protein</fullName>
    </recommendedName>
</protein>
<dbReference type="GO" id="GO:0008270">
    <property type="term" value="F:zinc ion binding"/>
    <property type="evidence" value="ECO:0007669"/>
    <property type="project" value="InterPro"/>
</dbReference>
<reference evidence="5" key="1">
    <citation type="submission" date="2021-10" db="EMBL/GenBank/DDBJ databases">
        <authorList>
            <person name="Piombo E."/>
        </authorList>
    </citation>
    <scope>NUCLEOTIDE SEQUENCE</scope>
</reference>
<feature type="region of interest" description="Disordered" evidence="3">
    <location>
        <begin position="1"/>
        <end position="22"/>
    </location>
</feature>
<dbReference type="Pfam" id="PF00172">
    <property type="entry name" value="Zn_clus"/>
    <property type="match status" value="1"/>
</dbReference>
<evidence type="ECO:0000313" key="6">
    <source>
        <dbReference type="Proteomes" id="UP000696573"/>
    </source>
</evidence>
<keyword evidence="6" id="KW-1185">Reference proteome</keyword>